<dbReference type="PIRSF" id="PIRSF008502">
    <property type="entry name" value="UCP008502"/>
    <property type="match status" value="1"/>
</dbReference>
<dbReference type="eggNOG" id="COG3797">
    <property type="taxonomic scope" value="Bacteria"/>
</dbReference>
<dbReference type="STRING" id="1280953.HOC_02336"/>
<evidence type="ECO:0000313" key="1">
    <source>
        <dbReference type="EMBL" id="KDA04137.1"/>
    </source>
</evidence>
<dbReference type="AlphaFoldDB" id="A0A059GBB1"/>
<dbReference type="PANTHER" id="PTHR36439:SF1">
    <property type="entry name" value="DUF1697 DOMAIN-CONTAINING PROTEIN"/>
    <property type="match status" value="1"/>
</dbReference>
<accession>A0A059GBB1</accession>
<dbReference type="EMBL" id="ARYL01000002">
    <property type="protein sequence ID" value="KDA04137.1"/>
    <property type="molecule type" value="Genomic_DNA"/>
</dbReference>
<comment type="caution">
    <text evidence="1">The sequence shown here is derived from an EMBL/GenBank/DDBJ whole genome shotgun (WGS) entry which is preliminary data.</text>
</comment>
<evidence type="ECO:0000313" key="2">
    <source>
        <dbReference type="Proteomes" id="UP000024942"/>
    </source>
</evidence>
<dbReference type="SUPFAM" id="SSF160379">
    <property type="entry name" value="SP0830-like"/>
    <property type="match status" value="1"/>
</dbReference>
<keyword evidence="2" id="KW-1185">Reference proteome</keyword>
<name>A0A059GBB1_9PROT</name>
<dbReference type="Pfam" id="PF08002">
    <property type="entry name" value="DUF1697"/>
    <property type="match status" value="1"/>
</dbReference>
<dbReference type="InterPro" id="IPR012545">
    <property type="entry name" value="DUF1697"/>
</dbReference>
<gene>
    <name evidence="1" type="ORF">HOC_02336</name>
</gene>
<proteinExistence type="predicted"/>
<organism evidence="1 2">
    <name type="scientific">Hyphomonas oceanitis SCH89</name>
    <dbReference type="NCBI Taxonomy" id="1280953"/>
    <lineage>
        <taxon>Bacteria</taxon>
        <taxon>Pseudomonadati</taxon>
        <taxon>Pseudomonadota</taxon>
        <taxon>Alphaproteobacteria</taxon>
        <taxon>Hyphomonadales</taxon>
        <taxon>Hyphomonadaceae</taxon>
        <taxon>Hyphomonas</taxon>
    </lineage>
</organism>
<dbReference type="PATRIC" id="fig|1280953.3.peg.471"/>
<dbReference type="PANTHER" id="PTHR36439">
    <property type="entry name" value="BLL4334 PROTEIN"/>
    <property type="match status" value="1"/>
</dbReference>
<protein>
    <recommendedName>
        <fullName evidence="3">DUF1697 domain-containing protein</fullName>
    </recommendedName>
</protein>
<dbReference type="Proteomes" id="UP000024942">
    <property type="component" value="Unassembled WGS sequence"/>
</dbReference>
<dbReference type="OrthoDB" id="9806494at2"/>
<sequence>MTAFVALLRAVNVGGTGKLAMTELAAMCADAGFTSVKTYIASGNVVFRSDLSEAKVRAALDQRLEAYAGKPVGVFVRTAKEMAAVRDNNPFANEPGNRVVAIFLEAAPHADALEGLKHQTAEVLKPGTRELYVFYPDGQGQSKLQIPSARSGTARNMNTVAKLAEMAAALSP</sequence>
<reference evidence="1 2" key="1">
    <citation type="journal article" date="2014" name="Antonie Van Leeuwenhoek">
        <title>Hyphomonas beringensis sp. nov. and Hyphomonas chukchiensis sp. nov., isolated from surface seawater of the Bering Sea and Chukchi Sea.</title>
        <authorList>
            <person name="Li C."/>
            <person name="Lai Q."/>
            <person name="Li G."/>
            <person name="Dong C."/>
            <person name="Wang J."/>
            <person name="Liao Y."/>
            <person name="Shao Z."/>
        </authorList>
    </citation>
    <scope>NUCLEOTIDE SEQUENCE [LARGE SCALE GENOMIC DNA]</scope>
    <source>
        <strain evidence="1 2">SCH89</strain>
    </source>
</reference>
<dbReference type="Gene3D" id="3.30.70.1280">
    <property type="entry name" value="SP0830-like domains"/>
    <property type="match status" value="1"/>
</dbReference>
<dbReference type="RefSeq" id="WP_035535577.1">
    <property type="nucleotide sequence ID" value="NZ_ARYL01000002.1"/>
</dbReference>
<evidence type="ECO:0008006" key="3">
    <source>
        <dbReference type="Google" id="ProtNLM"/>
    </source>
</evidence>